<dbReference type="OrthoDB" id="8610138at2"/>
<dbReference type="Proteomes" id="UP000001683">
    <property type="component" value="Chromosome"/>
</dbReference>
<dbReference type="HOGENOM" id="CLU_1183887_0_0_9"/>
<dbReference type="InterPro" id="IPR051158">
    <property type="entry name" value="Metallophosphoesterase_sf"/>
</dbReference>
<dbReference type="eggNOG" id="COG1768">
    <property type="taxonomic scope" value="Bacteria"/>
</dbReference>
<proteinExistence type="predicted"/>
<dbReference type="AlphaFoldDB" id="B2A0M8"/>
<dbReference type="InterPro" id="IPR029052">
    <property type="entry name" value="Metallo-depent_PP-like"/>
</dbReference>
<reference evidence="2 3" key="1">
    <citation type="submission" date="2008-04" db="EMBL/GenBank/DDBJ databases">
        <title>Complete sequence of chromosome of Natranaerobius thermophilus JW/NM-WN-LF.</title>
        <authorList>
            <consortium name="US DOE Joint Genome Institute"/>
            <person name="Copeland A."/>
            <person name="Lucas S."/>
            <person name="Lapidus A."/>
            <person name="Glavina del Rio T."/>
            <person name="Dalin E."/>
            <person name="Tice H."/>
            <person name="Bruce D."/>
            <person name="Goodwin L."/>
            <person name="Pitluck S."/>
            <person name="Chertkov O."/>
            <person name="Brettin T."/>
            <person name="Detter J.C."/>
            <person name="Han C."/>
            <person name="Kuske C.R."/>
            <person name="Schmutz J."/>
            <person name="Larimer F."/>
            <person name="Land M."/>
            <person name="Hauser L."/>
            <person name="Kyrpides N."/>
            <person name="Lykidis A."/>
            <person name="Mesbah N.M."/>
            <person name="Wiegel J."/>
        </authorList>
    </citation>
    <scope>NUCLEOTIDE SEQUENCE [LARGE SCALE GENOMIC DNA]</scope>
    <source>
        <strain evidence="3">ATCC BAA-1301 / DSM 18059 / JW/NM-WN-LF</strain>
    </source>
</reference>
<dbReference type="GO" id="GO:0016787">
    <property type="term" value="F:hydrolase activity"/>
    <property type="evidence" value="ECO:0007669"/>
    <property type="project" value="InterPro"/>
</dbReference>
<dbReference type="KEGG" id="nth:Nther_1002"/>
<organism evidence="2 3">
    <name type="scientific">Natranaerobius thermophilus (strain ATCC BAA-1301 / DSM 18059 / JW/NM-WN-LF)</name>
    <dbReference type="NCBI Taxonomy" id="457570"/>
    <lineage>
        <taxon>Bacteria</taxon>
        <taxon>Bacillati</taxon>
        <taxon>Bacillota</taxon>
        <taxon>Clostridia</taxon>
        <taxon>Natranaerobiales</taxon>
        <taxon>Natranaerobiaceae</taxon>
        <taxon>Natranaerobius</taxon>
    </lineage>
</organism>
<dbReference type="PIRSF" id="PIRSF033094">
    <property type="entry name" value="Pesterase_CT488"/>
    <property type="match status" value="1"/>
</dbReference>
<evidence type="ECO:0000313" key="2">
    <source>
        <dbReference type="EMBL" id="ACB84586.1"/>
    </source>
</evidence>
<dbReference type="STRING" id="457570.Nther_1002"/>
<gene>
    <name evidence="2" type="ordered locus">Nther_1002</name>
</gene>
<name>B2A0M8_NATTJ</name>
<keyword evidence="3" id="KW-1185">Reference proteome</keyword>
<dbReference type="InterPro" id="IPR004843">
    <property type="entry name" value="Calcineurin-like_PHP"/>
</dbReference>
<dbReference type="EMBL" id="CP001034">
    <property type="protein sequence ID" value="ACB84586.1"/>
    <property type="molecule type" value="Genomic_DNA"/>
</dbReference>
<dbReference type="Gene3D" id="3.60.21.10">
    <property type="match status" value="1"/>
</dbReference>
<sequence length="249" mass="29140">MKLFAISDLHLAFQVDKPMDIFGPSWENHHEKLETFWKDSVSNEDTVIIGGDISWALKLEEAKLDLDFIHSLPGKKIIFKGNHDYWWESYSKVKRVLPESIEAIQNNFFPFDREKSIAICGTRGWQVPLTDDKSYKQNNEQFSEQQEHNKKIFNRELHRLELSMNAAIDEGFENLIVTLHYPPFYKHNPCSQFAELMEKYNVKICLYGHLHGKDHENAFVGVKNNISYNFIAGDYLDFKPLKIDLSILQ</sequence>
<dbReference type="Pfam" id="PF00149">
    <property type="entry name" value="Metallophos"/>
    <property type="match status" value="1"/>
</dbReference>
<protein>
    <submittedName>
        <fullName evidence="2">Metallophosphoesterase</fullName>
    </submittedName>
</protein>
<dbReference type="RefSeq" id="WP_012447463.1">
    <property type="nucleotide sequence ID" value="NC_010718.1"/>
</dbReference>
<dbReference type="InterPro" id="IPR014578">
    <property type="entry name" value="Pesterase_CT488"/>
</dbReference>
<dbReference type="PANTHER" id="PTHR31302">
    <property type="entry name" value="TRANSMEMBRANE PROTEIN WITH METALLOPHOSPHOESTERASE DOMAIN-RELATED"/>
    <property type="match status" value="1"/>
</dbReference>
<dbReference type="SUPFAM" id="SSF56300">
    <property type="entry name" value="Metallo-dependent phosphatases"/>
    <property type="match status" value="1"/>
</dbReference>
<feature type="domain" description="Calcineurin-like phosphoesterase" evidence="1">
    <location>
        <begin position="1"/>
        <end position="212"/>
    </location>
</feature>
<dbReference type="PANTHER" id="PTHR31302:SF22">
    <property type="entry name" value="PHOSPHOESTERASE"/>
    <property type="match status" value="1"/>
</dbReference>
<evidence type="ECO:0000313" key="3">
    <source>
        <dbReference type="Proteomes" id="UP000001683"/>
    </source>
</evidence>
<evidence type="ECO:0000259" key="1">
    <source>
        <dbReference type="Pfam" id="PF00149"/>
    </source>
</evidence>
<dbReference type="InParanoid" id="B2A0M8"/>
<accession>B2A0M8</accession>
<reference evidence="2 3" key="2">
    <citation type="journal article" date="2011" name="J. Bacteriol.">
        <title>Complete genome sequence of the anaerobic, halophilic alkalithermophile Natranaerobius thermophilus JW/NM-WN-LF.</title>
        <authorList>
            <person name="Zhao B."/>
            <person name="Mesbah N.M."/>
            <person name="Dalin E."/>
            <person name="Goodwin L."/>
            <person name="Nolan M."/>
            <person name="Pitluck S."/>
            <person name="Chertkov O."/>
            <person name="Brettin T.S."/>
            <person name="Han J."/>
            <person name="Larimer F.W."/>
            <person name="Land M.L."/>
            <person name="Hauser L."/>
            <person name="Kyrpides N."/>
            <person name="Wiegel J."/>
        </authorList>
    </citation>
    <scope>NUCLEOTIDE SEQUENCE [LARGE SCALE GENOMIC DNA]</scope>
    <source>
        <strain evidence="3">ATCC BAA-1301 / DSM 18059 / JW/NM-WN-LF</strain>
    </source>
</reference>